<dbReference type="OrthoDB" id="7632567at2"/>
<evidence type="ECO:0000313" key="3">
    <source>
        <dbReference type="EMBL" id="RMB11723.1"/>
    </source>
</evidence>
<feature type="compositionally biased region" description="Polar residues" evidence="1">
    <location>
        <begin position="94"/>
        <end position="105"/>
    </location>
</feature>
<dbReference type="EMBL" id="REFR01000009">
    <property type="protein sequence ID" value="RMB11723.1"/>
    <property type="molecule type" value="Genomic_DNA"/>
</dbReference>
<name>A0A3M0D610_9PROT</name>
<feature type="region of interest" description="Disordered" evidence="1">
    <location>
        <begin position="73"/>
        <end position="105"/>
    </location>
</feature>
<dbReference type="InParanoid" id="A0A3M0D610"/>
<comment type="caution">
    <text evidence="3">The sequence shown here is derived from an EMBL/GenBank/DDBJ whole genome shotgun (WGS) entry which is preliminary data.</text>
</comment>
<reference evidence="3 4" key="1">
    <citation type="submission" date="2018-10" db="EMBL/GenBank/DDBJ databases">
        <title>Genomic Encyclopedia of Archaeal and Bacterial Type Strains, Phase II (KMG-II): from individual species to whole genera.</title>
        <authorList>
            <person name="Goeker M."/>
        </authorList>
    </citation>
    <scope>NUCLEOTIDE SEQUENCE [LARGE SCALE GENOMIC DNA]</scope>
    <source>
        <strain evidence="3 4">DSM 25217</strain>
    </source>
</reference>
<keyword evidence="2" id="KW-1133">Transmembrane helix</keyword>
<protein>
    <submittedName>
        <fullName evidence="3">Uncharacterized protein</fullName>
    </submittedName>
</protein>
<gene>
    <name evidence="3" type="ORF">BXY39_0205</name>
</gene>
<dbReference type="Proteomes" id="UP000271227">
    <property type="component" value="Unassembled WGS sequence"/>
</dbReference>
<dbReference type="RefSeq" id="WP_121936973.1">
    <property type="nucleotide sequence ID" value="NZ_REFR01000009.1"/>
</dbReference>
<keyword evidence="4" id="KW-1185">Reference proteome</keyword>
<sequence>MIKRVILGLVLLAILGAITFWGVRMAGSMEGVEISGHGTAALIIGVVLTVAVGFALMGLLFLSNRSGHDDSVYGHGVLDSEPRSFETSREDKNGTVQNTPEADKE</sequence>
<evidence type="ECO:0000313" key="4">
    <source>
        <dbReference type="Proteomes" id="UP000271227"/>
    </source>
</evidence>
<dbReference type="AlphaFoldDB" id="A0A3M0D610"/>
<keyword evidence="2" id="KW-0812">Transmembrane</keyword>
<proteinExistence type="predicted"/>
<evidence type="ECO:0000256" key="2">
    <source>
        <dbReference type="SAM" id="Phobius"/>
    </source>
</evidence>
<feature type="compositionally biased region" description="Basic and acidic residues" evidence="1">
    <location>
        <begin position="73"/>
        <end position="93"/>
    </location>
</feature>
<accession>A0A3M0D610</accession>
<evidence type="ECO:0000256" key="1">
    <source>
        <dbReference type="SAM" id="MobiDB-lite"/>
    </source>
</evidence>
<keyword evidence="2" id="KW-0472">Membrane</keyword>
<organism evidence="3 4">
    <name type="scientific">Eilatimonas milleporae</name>
    <dbReference type="NCBI Taxonomy" id="911205"/>
    <lineage>
        <taxon>Bacteria</taxon>
        <taxon>Pseudomonadati</taxon>
        <taxon>Pseudomonadota</taxon>
        <taxon>Alphaproteobacteria</taxon>
        <taxon>Kordiimonadales</taxon>
        <taxon>Kordiimonadaceae</taxon>
        <taxon>Eilatimonas</taxon>
    </lineage>
</organism>
<feature type="transmembrane region" description="Helical" evidence="2">
    <location>
        <begin position="41"/>
        <end position="62"/>
    </location>
</feature>